<evidence type="ECO:0000256" key="1">
    <source>
        <dbReference type="SAM" id="MobiDB-lite"/>
    </source>
</evidence>
<name>A0AAV8X622_9CUCU</name>
<dbReference type="EMBL" id="JAPWTK010001115">
    <property type="protein sequence ID" value="KAJ8934054.1"/>
    <property type="molecule type" value="Genomic_DNA"/>
</dbReference>
<comment type="caution">
    <text evidence="2">The sequence shown here is derived from an EMBL/GenBank/DDBJ whole genome shotgun (WGS) entry which is preliminary data.</text>
</comment>
<accession>A0AAV8X622</accession>
<dbReference type="Gene3D" id="1.10.10.1450">
    <property type="match status" value="1"/>
</dbReference>
<feature type="compositionally biased region" description="Basic and acidic residues" evidence="1">
    <location>
        <begin position="95"/>
        <end position="106"/>
    </location>
</feature>
<protein>
    <submittedName>
        <fullName evidence="2">Uncharacterized protein</fullName>
    </submittedName>
</protein>
<feature type="region of interest" description="Disordered" evidence="1">
    <location>
        <begin position="95"/>
        <end position="135"/>
    </location>
</feature>
<organism evidence="2 3">
    <name type="scientific">Aromia moschata</name>
    <dbReference type="NCBI Taxonomy" id="1265417"/>
    <lineage>
        <taxon>Eukaryota</taxon>
        <taxon>Metazoa</taxon>
        <taxon>Ecdysozoa</taxon>
        <taxon>Arthropoda</taxon>
        <taxon>Hexapoda</taxon>
        <taxon>Insecta</taxon>
        <taxon>Pterygota</taxon>
        <taxon>Neoptera</taxon>
        <taxon>Endopterygota</taxon>
        <taxon>Coleoptera</taxon>
        <taxon>Polyphaga</taxon>
        <taxon>Cucujiformia</taxon>
        <taxon>Chrysomeloidea</taxon>
        <taxon>Cerambycidae</taxon>
        <taxon>Cerambycinae</taxon>
        <taxon>Callichromatini</taxon>
        <taxon>Aromia</taxon>
    </lineage>
</organism>
<keyword evidence="3" id="KW-1185">Reference proteome</keyword>
<dbReference type="InterPro" id="IPR052709">
    <property type="entry name" value="Transposase-MT_Hybrid"/>
</dbReference>
<gene>
    <name evidence="2" type="ORF">NQ318_014536</name>
</gene>
<dbReference type="PANTHER" id="PTHR46060">
    <property type="entry name" value="MARINER MOS1 TRANSPOSASE-LIKE PROTEIN"/>
    <property type="match status" value="1"/>
</dbReference>
<evidence type="ECO:0000313" key="2">
    <source>
        <dbReference type="EMBL" id="KAJ8934054.1"/>
    </source>
</evidence>
<proteinExistence type="predicted"/>
<evidence type="ECO:0000313" key="3">
    <source>
        <dbReference type="Proteomes" id="UP001162162"/>
    </source>
</evidence>
<reference evidence="2" key="1">
    <citation type="journal article" date="2023" name="Insect Mol. Biol.">
        <title>Genome sequencing provides insights into the evolution of gene families encoding plant cell wall-degrading enzymes in longhorned beetles.</title>
        <authorList>
            <person name="Shin N.R."/>
            <person name="Okamura Y."/>
            <person name="Kirsch R."/>
            <person name="Pauchet Y."/>
        </authorList>
    </citation>
    <scope>NUCLEOTIDE SEQUENCE</scope>
    <source>
        <strain evidence="2">AMC_N1</strain>
    </source>
</reference>
<dbReference type="Proteomes" id="UP001162162">
    <property type="component" value="Unassembled WGS sequence"/>
</dbReference>
<sequence>MEPYLAWQAAGKGGRDLSSDTWVASKLLEGLDVLSCEPLCSSDLVTMKKTLEQRYMVKFCVKLNKTPKDTYDMLKDAFGDVCMSYSQAKKWHKSLREGQDVNDEARSGCPSTSRTRHPSARIPEHRPTNECSYDI</sequence>
<dbReference type="PANTHER" id="PTHR46060:SF1">
    <property type="entry name" value="MARINER MOS1 TRANSPOSASE-LIKE PROTEIN"/>
    <property type="match status" value="1"/>
</dbReference>
<dbReference type="AlphaFoldDB" id="A0AAV8X622"/>